<dbReference type="AlphaFoldDB" id="A0A0G0ZFF6"/>
<name>A0A0G0ZFF6_UNCKA</name>
<evidence type="ECO:0000313" key="2">
    <source>
        <dbReference type="Proteomes" id="UP000034920"/>
    </source>
</evidence>
<dbReference type="Proteomes" id="UP000034920">
    <property type="component" value="Unassembled WGS sequence"/>
</dbReference>
<dbReference type="STRING" id="1619103.UU80_C0043G0002"/>
<accession>A0A0G0ZFF6</accession>
<gene>
    <name evidence="1" type="ORF">UU80_C0043G0002</name>
</gene>
<sequence>MNGLNDDVLGISSEISGLKDEIAALNELIGTNESSEASETTESSMAADSPVEVLSQIMTIVDEFKKFIADLDISRTEEDGLLVSSDMNVLGDATFSNVAITGDLTAGLMKFDTLNNGIEILGPSCYSEALSTINTTLCNMQSLYIQRNLAGNVDFFDGKIVIQPDGNMTVDGTIQATKVIADEYSVKGTSQMVGSGTIYAGQTFATIISPTVKGTSKVFVTATTTTGGQPLIVTEKLEGFTFTVAIDTPVWNDINFDWWIVNVEE</sequence>
<reference evidence="1 2" key="1">
    <citation type="journal article" date="2015" name="Nature">
        <title>rRNA introns, odd ribosomes, and small enigmatic genomes across a large radiation of phyla.</title>
        <authorList>
            <person name="Brown C.T."/>
            <person name="Hug L.A."/>
            <person name="Thomas B.C."/>
            <person name="Sharon I."/>
            <person name="Castelle C.J."/>
            <person name="Singh A."/>
            <person name="Wilkins M.J."/>
            <person name="Williams K.H."/>
            <person name="Banfield J.F."/>
        </authorList>
    </citation>
    <scope>NUCLEOTIDE SEQUENCE [LARGE SCALE GENOMIC DNA]</scope>
</reference>
<proteinExistence type="predicted"/>
<comment type="caution">
    <text evidence="1">The sequence shown here is derived from an EMBL/GenBank/DDBJ whole genome shotgun (WGS) entry which is preliminary data.</text>
</comment>
<dbReference type="EMBL" id="LCCA01000043">
    <property type="protein sequence ID" value="KKS20776.1"/>
    <property type="molecule type" value="Genomic_DNA"/>
</dbReference>
<evidence type="ECO:0000313" key="1">
    <source>
        <dbReference type="EMBL" id="KKS20776.1"/>
    </source>
</evidence>
<organism evidence="1 2">
    <name type="scientific">candidate division WWE3 bacterium GW2011_GWA1_41_8</name>
    <dbReference type="NCBI Taxonomy" id="1619103"/>
    <lineage>
        <taxon>Bacteria</taxon>
        <taxon>Katanobacteria</taxon>
    </lineage>
</organism>
<protein>
    <submittedName>
        <fullName evidence="1">Uncharacterized protein</fullName>
    </submittedName>
</protein>